<dbReference type="PROSITE" id="PS51257">
    <property type="entry name" value="PROKAR_LIPOPROTEIN"/>
    <property type="match status" value="1"/>
</dbReference>
<accession>A0A1I5XSQ0</accession>
<dbReference type="InterPro" id="IPR012997">
    <property type="entry name" value="RplA"/>
</dbReference>
<evidence type="ECO:0000256" key="4">
    <source>
        <dbReference type="RuleBase" id="RU003495"/>
    </source>
</evidence>
<reference evidence="7" key="1">
    <citation type="submission" date="2016-10" db="EMBL/GenBank/DDBJ databases">
        <authorList>
            <person name="Varghese N."/>
            <person name="Submissions S."/>
        </authorList>
    </citation>
    <scope>NUCLEOTIDE SEQUENCE [LARGE SCALE GENOMIC DNA]</scope>
    <source>
        <strain evidence="7">OR362-8,ATCC BAA-1266,JCM 13504</strain>
    </source>
</reference>
<dbReference type="InterPro" id="IPR009009">
    <property type="entry name" value="RlpA-like_DPBB"/>
</dbReference>
<keyword evidence="3 6" id="KW-0449">Lipoprotein</keyword>
<feature type="domain" description="RlpA-like protein double-psi beta-barrel" evidence="5">
    <location>
        <begin position="38"/>
        <end position="127"/>
    </location>
</feature>
<evidence type="ECO:0000313" key="6">
    <source>
        <dbReference type="EMBL" id="SFQ34995.1"/>
    </source>
</evidence>
<comment type="function">
    <text evidence="3">Lytic transglycosylase with a strong preference for naked glycan strands that lack stem peptides.</text>
</comment>
<sequence length="137" mass="14689">MKLTHHATALRRAPIATLLWIVVAATLLSACGSRNAFTQTGQGSYYADKFAGRKTTSGVPYRPGKMTAAHNTLPFGTRIKVTNVRNGKSVKVTVNDRGPHVKGRIVDVSRKAARKLDLVDAGVVPVQLKVIKAASAR</sequence>
<comment type="similarity">
    <text evidence="3 4">Belongs to the RlpA family.</text>
</comment>
<keyword evidence="3" id="KW-0564">Palmitate</keyword>
<organism evidence="6 7">
    <name type="scientific">Hymenobacter arizonensis</name>
    <name type="common">Siccationidurans arizonensis</name>
    <dbReference type="NCBI Taxonomy" id="1227077"/>
    <lineage>
        <taxon>Bacteria</taxon>
        <taxon>Pseudomonadati</taxon>
        <taxon>Bacteroidota</taxon>
        <taxon>Cytophagia</taxon>
        <taxon>Cytophagales</taxon>
        <taxon>Hymenobacteraceae</taxon>
        <taxon>Hymenobacter</taxon>
    </lineage>
</organism>
<dbReference type="NCBIfam" id="TIGR00413">
    <property type="entry name" value="rlpA"/>
    <property type="match status" value="1"/>
</dbReference>
<dbReference type="InterPro" id="IPR036908">
    <property type="entry name" value="RlpA-like_sf"/>
</dbReference>
<evidence type="ECO:0000256" key="1">
    <source>
        <dbReference type="ARBA" id="ARBA00023239"/>
    </source>
</evidence>
<protein>
    <recommendedName>
        <fullName evidence="3">Probable endolytic peptidoglycan transglycosylase RlpA</fullName>
        <ecNumber evidence="3">4.2.2.-</ecNumber>
    </recommendedName>
</protein>
<keyword evidence="3" id="KW-1003">Cell membrane</keyword>
<evidence type="ECO:0000256" key="2">
    <source>
        <dbReference type="ARBA" id="ARBA00023316"/>
    </source>
</evidence>
<dbReference type="Proteomes" id="UP000199029">
    <property type="component" value="Unassembled WGS sequence"/>
</dbReference>
<dbReference type="GO" id="GO:0008932">
    <property type="term" value="F:lytic endotransglycosylase activity"/>
    <property type="evidence" value="ECO:0007669"/>
    <property type="project" value="UniProtKB-UniRule"/>
</dbReference>
<evidence type="ECO:0000259" key="5">
    <source>
        <dbReference type="Pfam" id="PF03330"/>
    </source>
</evidence>
<dbReference type="InterPro" id="IPR034718">
    <property type="entry name" value="RlpA"/>
</dbReference>
<evidence type="ECO:0000256" key="3">
    <source>
        <dbReference type="HAMAP-Rule" id="MF_02071"/>
    </source>
</evidence>
<proteinExistence type="inferred from homology"/>
<dbReference type="Gene3D" id="2.40.40.10">
    <property type="entry name" value="RlpA-like domain"/>
    <property type="match status" value="1"/>
</dbReference>
<keyword evidence="1 3" id="KW-0456">Lyase</keyword>
<dbReference type="EC" id="4.2.2.-" evidence="3"/>
<dbReference type="GO" id="GO:0071555">
    <property type="term" value="P:cell wall organization"/>
    <property type="evidence" value="ECO:0007669"/>
    <property type="project" value="UniProtKB-KW"/>
</dbReference>
<keyword evidence="2 3" id="KW-0961">Cell wall biogenesis/degradation</keyword>
<dbReference type="RefSeq" id="WP_092671895.1">
    <property type="nucleotide sequence ID" value="NZ_FOXS01000002.1"/>
</dbReference>
<dbReference type="OrthoDB" id="9779128at2"/>
<dbReference type="GO" id="GO:0000270">
    <property type="term" value="P:peptidoglycan metabolic process"/>
    <property type="evidence" value="ECO:0007669"/>
    <property type="project" value="UniProtKB-UniRule"/>
</dbReference>
<dbReference type="SUPFAM" id="SSF50685">
    <property type="entry name" value="Barwin-like endoglucanases"/>
    <property type="match status" value="1"/>
</dbReference>
<name>A0A1I5XSQ0_HYMAR</name>
<dbReference type="STRING" id="1227077.SAMN04515668_2023"/>
<dbReference type="PANTHER" id="PTHR34183">
    <property type="entry name" value="ENDOLYTIC PEPTIDOGLYCAN TRANSGLYCOSYLASE RLPA"/>
    <property type="match status" value="1"/>
</dbReference>
<dbReference type="HAMAP" id="MF_02071">
    <property type="entry name" value="RlpA"/>
    <property type="match status" value="1"/>
</dbReference>
<dbReference type="GO" id="GO:0005886">
    <property type="term" value="C:plasma membrane"/>
    <property type="evidence" value="ECO:0007669"/>
    <property type="project" value="UniProtKB-SubCell"/>
</dbReference>
<dbReference type="CDD" id="cd22268">
    <property type="entry name" value="DPBB_RlpA-like"/>
    <property type="match status" value="1"/>
</dbReference>
<comment type="subcellular location">
    <subcellularLocation>
        <location evidence="3">Cell membrane</location>
        <topology evidence="3">Lipid-anchor</topology>
    </subcellularLocation>
</comment>
<gene>
    <name evidence="3" type="primary">rlpA</name>
    <name evidence="6" type="ORF">SAMN04515668_2023</name>
</gene>
<keyword evidence="7" id="KW-1185">Reference proteome</keyword>
<dbReference type="PANTHER" id="PTHR34183:SF8">
    <property type="entry name" value="ENDOLYTIC PEPTIDOGLYCAN TRANSGLYCOSYLASE RLPA-RELATED"/>
    <property type="match status" value="1"/>
</dbReference>
<dbReference type="Pfam" id="PF03330">
    <property type="entry name" value="DPBB_1"/>
    <property type="match status" value="1"/>
</dbReference>
<keyword evidence="3" id="KW-0472">Membrane</keyword>
<dbReference type="AlphaFoldDB" id="A0A1I5XSQ0"/>
<dbReference type="EMBL" id="FOXS01000002">
    <property type="protein sequence ID" value="SFQ34995.1"/>
    <property type="molecule type" value="Genomic_DNA"/>
</dbReference>
<evidence type="ECO:0000313" key="7">
    <source>
        <dbReference type="Proteomes" id="UP000199029"/>
    </source>
</evidence>